<name>A0A834U1N2_9FABA</name>
<sequence>MSRQQDAQVFNWHYSELDERNLEVRGRKVFFIIILFCVILLVTLLFLCARWICRYRHHLPTTFHSIQVRHAPSPPPQGLDLASIKKLPIILHQAPSDSADCALEETECCICLGPFEDGEKLKVLPACNHCFHCECVDNWLINRSSCPLCRSSLKVDDSTFPQILIEEPPIRIDLQF</sequence>
<evidence type="ECO:0000256" key="7">
    <source>
        <dbReference type="ARBA" id="ARBA00023136"/>
    </source>
</evidence>
<evidence type="ECO:0000256" key="10">
    <source>
        <dbReference type="SAM" id="Phobius"/>
    </source>
</evidence>
<dbReference type="EMBL" id="JAAIUW010000005">
    <property type="protein sequence ID" value="KAF7830926.1"/>
    <property type="molecule type" value="Genomic_DNA"/>
</dbReference>
<evidence type="ECO:0000256" key="1">
    <source>
        <dbReference type="ARBA" id="ARBA00004370"/>
    </source>
</evidence>
<keyword evidence="7 10" id="KW-0472">Membrane</keyword>
<dbReference type="InterPro" id="IPR013083">
    <property type="entry name" value="Znf_RING/FYVE/PHD"/>
</dbReference>
<evidence type="ECO:0000313" key="13">
    <source>
        <dbReference type="Proteomes" id="UP000634136"/>
    </source>
</evidence>
<dbReference type="GO" id="GO:0016567">
    <property type="term" value="P:protein ubiquitination"/>
    <property type="evidence" value="ECO:0007669"/>
    <property type="project" value="UniProtKB-UniPathway"/>
</dbReference>
<keyword evidence="13" id="KW-1185">Reference proteome</keyword>
<dbReference type="UniPathway" id="UPA00143"/>
<reference evidence="12" key="1">
    <citation type="submission" date="2020-09" db="EMBL/GenBank/DDBJ databases">
        <title>Genome-Enabled Discovery of Anthraquinone Biosynthesis in Senna tora.</title>
        <authorList>
            <person name="Kang S.-H."/>
            <person name="Pandey R.P."/>
            <person name="Lee C.-M."/>
            <person name="Sim J.-S."/>
            <person name="Jeong J.-T."/>
            <person name="Choi B.-S."/>
            <person name="Jung M."/>
            <person name="Ginzburg D."/>
            <person name="Zhao K."/>
            <person name="Won S.Y."/>
            <person name="Oh T.-J."/>
            <person name="Yu Y."/>
            <person name="Kim N.-H."/>
            <person name="Lee O.R."/>
            <person name="Lee T.-H."/>
            <person name="Bashyal P."/>
            <person name="Kim T.-S."/>
            <person name="Lee W.-H."/>
            <person name="Kawkins C."/>
            <person name="Kim C.-K."/>
            <person name="Kim J.S."/>
            <person name="Ahn B.O."/>
            <person name="Rhee S.Y."/>
            <person name="Sohng J.K."/>
        </authorList>
    </citation>
    <scope>NUCLEOTIDE SEQUENCE</scope>
    <source>
        <tissue evidence="12">Leaf</tissue>
    </source>
</reference>
<dbReference type="Proteomes" id="UP000634136">
    <property type="component" value="Unassembled WGS sequence"/>
</dbReference>
<comment type="similarity">
    <text evidence="8">Belongs to the RING-type zinc finger family. ATL subfamily.</text>
</comment>
<evidence type="ECO:0000259" key="11">
    <source>
        <dbReference type="PROSITE" id="PS50089"/>
    </source>
</evidence>
<dbReference type="AlphaFoldDB" id="A0A834U1N2"/>
<keyword evidence="5" id="KW-0862">Zinc</keyword>
<dbReference type="InterPro" id="IPR001841">
    <property type="entry name" value="Znf_RING"/>
</dbReference>
<evidence type="ECO:0000256" key="5">
    <source>
        <dbReference type="ARBA" id="ARBA00022833"/>
    </source>
</evidence>
<gene>
    <name evidence="12" type="ORF">G2W53_013259</name>
</gene>
<dbReference type="FunFam" id="3.30.40.10:FF:000461">
    <property type="entry name" value="RING-H2 finger protein ATL66"/>
    <property type="match status" value="1"/>
</dbReference>
<feature type="transmembrane region" description="Helical" evidence="10">
    <location>
        <begin position="29"/>
        <end position="52"/>
    </location>
</feature>
<dbReference type="PANTHER" id="PTHR46539:SF1">
    <property type="entry name" value="E3 UBIQUITIN-PROTEIN LIGASE ATL42"/>
    <property type="match status" value="1"/>
</dbReference>
<dbReference type="GO" id="GO:0016020">
    <property type="term" value="C:membrane"/>
    <property type="evidence" value="ECO:0007669"/>
    <property type="project" value="UniProtKB-SubCell"/>
</dbReference>
<dbReference type="SMART" id="SM00184">
    <property type="entry name" value="RING"/>
    <property type="match status" value="1"/>
</dbReference>
<feature type="domain" description="RING-type" evidence="11">
    <location>
        <begin position="108"/>
        <end position="150"/>
    </location>
</feature>
<keyword evidence="3" id="KW-0479">Metal-binding</keyword>
<dbReference type="Pfam" id="PF13639">
    <property type="entry name" value="zf-RING_2"/>
    <property type="match status" value="1"/>
</dbReference>
<comment type="subcellular location">
    <subcellularLocation>
        <location evidence="1">Membrane</location>
    </subcellularLocation>
</comment>
<comment type="caution">
    <text evidence="12">The sequence shown here is derived from an EMBL/GenBank/DDBJ whole genome shotgun (WGS) entry which is preliminary data.</text>
</comment>
<protein>
    <submittedName>
        <fullName evidence="12">RING-H2 finger protein ATL66-like</fullName>
    </submittedName>
</protein>
<evidence type="ECO:0000313" key="12">
    <source>
        <dbReference type="EMBL" id="KAF7830926.1"/>
    </source>
</evidence>
<dbReference type="Gene3D" id="3.30.40.10">
    <property type="entry name" value="Zinc/RING finger domain, C3HC4 (zinc finger)"/>
    <property type="match status" value="1"/>
</dbReference>
<evidence type="ECO:0000256" key="9">
    <source>
        <dbReference type="PROSITE-ProRule" id="PRU00175"/>
    </source>
</evidence>
<organism evidence="12 13">
    <name type="scientific">Senna tora</name>
    <dbReference type="NCBI Taxonomy" id="362788"/>
    <lineage>
        <taxon>Eukaryota</taxon>
        <taxon>Viridiplantae</taxon>
        <taxon>Streptophyta</taxon>
        <taxon>Embryophyta</taxon>
        <taxon>Tracheophyta</taxon>
        <taxon>Spermatophyta</taxon>
        <taxon>Magnoliopsida</taxon>
        <taxon>eudicotyledons</taxon>
        <taxon>Gunneridae</taxon>
        <taxon>Pentapetalae</taxon>
        <taxon>rosids</taxon>
        <taxon>fabids</taxon>
        <taxon>Fabales</taxon>
        <taxon>Fabaceae</taxon>
        <taxon>Caesalpinioideae</taxon>
        <taxon>Cassia clade</taxon>
        <taxon>Senna</taxon>
    </lineage>
</organism>
<evidence type="ECO:0000256" key="8">
    <source>
        <dbReference type="ARBA" id="ARBA00024209"/>
    </source>
</evidence>
<dbReference type="SUPFAM" id="SSF57850">
    <property type="entry name" value="RING/U-box"/>
    <property type="match status" value="1"/>
</dbReference>
<keyword evidence="4 9" id="KW-0863">Zinc-finger</keyword>
<accession>A0A834U1N2</accession>
<proteinExistence type="inferred from homology"/>
<keyword evidence="2 10" id="KW-0812">Transmembrane</keyword>
<evidence type="ECO:0000256" key="3">
    <source>
        <dbReference type="ARBA" id="ARBA00022723"/>
    </source>
</evidence>
<dbReference type="GO" id="GO:0008270">
    <property type="term" value="F:zinc ion binding"/>
    <property type="evidence" value="ECO:0007669"/>
    <property type="project" value="UniProtKB-KW"/>
</dbReference>
<dbReference type="PANTHER" id="PTHR46539">
    <property type="entry name" value="E3 UBIQUITIN-PROTEIN LIGASE ATL42"/>
    <property type="match status" value="1"/>
</dbReference>
<dbReference type="PROSITE" id="PS50089">
    <property type="entry name" value="ZF_RING_2"/>
    <property type="match status" value="1"/>
</dbReference>
<evidence type="ECO:0000256" key="4">
    <source>
        <dbReference type="ARBA" id="ARBA00022771"/>
    </source>
</evidence>
<evidence type="ECO:0000256" key="6">
    <source>
        <dbReference type="ARBA" id="ARBA00022989"/>
    </source>
</evidence>
<evidence type="ECO:0000256" key="2">
    <source>
        <dbReference type="ARBA" id="ARBA00022692"/>
    </source>
</evidence>
<keyword evidence="6 10" id="KW-1133">Transmembrane helix</keyword>
<dbReference type="OrthoDB" id="8062037at2759"/>